<dbReference type="GO" id="GO:0003676">
    <property type="term" value="F:nucleic acid binding"/>
    <property type="evidence" value="ECO:0007669"/>
    <property type="project" value="InterPro"/>
</dbReference>
<dbReference type="InterPro" id="IPR002156">
    <property type="entry name" value="RNaseH_domain"/>
</dbReference>
<dbReference type="Proteomes" id="UP001140949">
    <property type="component" value="Unassembled WGS sequence"/>
</dbReference>
<reference evidence="2" key="2">
    <citation type="submission" date="2023-04" db="EMBL/GenBank/DDBJ databases">
        <authorList>
            <person name="Bruccoleri R.E."/>
            <person name="Oakeley E.J."/>
            <person name="Faust A.-M."/>
            <person name="Dessus-Babus S."/>
            <person name="Altorfer M."/>
            <person name="Burckhardt D."/>
            <person name="Oertli M."/>
            <person name="Naumann U."/>
            <person name="Petersen F."/>
            <person name="Wong J."/>
        </authorList>
    </citation>
    <scope>NUCLEOTIDE SEQUENCE</scope>
    <source>
        <strain evidence="2">GSM-AAB239-AS_SAM_17_03QT</strain>
        <tissue evidence="2">Leaf</tissue>
    </source>
</reference>
<dbReference type="Pfam" id="PF13456">
    <property type="entry name" value="RVT_3"/>
    <property type="match status" value="1"/>
</dbReference>
<dbReference type="GO" id="GO:0004523">
    <property type="term" value="F:RNA-DNA hybrid ribonuclease activity"/>
    <property type="evidence" value="ECO:0007669"/>
    <property type="project" value="InterPro"/>
</dbReference>
<sequence>MAPASGLMLNITGRIGDPPCTAGGGIIRDANGNFIGTLYFYLDEIDIVIPELEDLLYAATCCREKNWVINEVETSSQRLINIMLAKEAHPWALVYKLRKVRACLTPISVFQLVPSRANGVAKALASLAIATREGQIFSHASELPATIPSAIFADAHAS</sequence>
<dbReference type="EMBL" id="JANAVB010035020">
    <property type="protein sequence ID" value="KAJ6805944.1"/>
    <property type="molecule type" value="Genomic_DNA"/>
</dbReference>
<proteinExistence type="predicted"/>
<feature type="domain" description="RNase H type-1" evidence="1">
    <location>
        <begin position="21"/>
        <end position="127"/>
    </location>
</feature>
<gene>
    <name evidence="2" type="ORF">M6B38_176635</name>
</gene>
<protein>
    <recommendedName>
        <fullName evidence="1">RNase H type-1 domain-containing protein</fullName>
    </recommendedName>
</protein>
<accession>A0AAX6EPD9</accession>
<evidence type="ECO:0000313" key="3">
    <source>
        <dbReference type="Proteomes" id="UP001140949"/>
    </source>
</evidence>
<dbReference type="AlphaFoldDB" id="A0AAX6EPD9"/>
<name>A0AAX6EPD9_IRIPA</name>
<evidence type="ECO:0000259" key="1">
    <source>
        <dbReference type="Pfam" id="PF13456"/>
    </source>
</evidence>
<organism evidence="2 3">
    <name type="scientific">Iris pallida</name>
    <name type="common">Sweet iris</name>
    <dbReference type="NCBI Taxonomy" id="29817"/>
    <lineage>
        <taxon>Eukaryota</taxon>
        <taxon>Viridiplantae</taxon>
        <taxon>Streptophyta</taxon>
        <taxon>Embryophyta</taxon>
        <taxon>Tracheophyta</taxon>
        <taxon>Spermatophyta</taxon>
        <taxon>Magnoliopsida</taxon>
        <taxon>Liliopsida</taxon>
        <taxon>Asparagales</taxon>
        <taxon>Iridaceae</taxon>
        <taxon>Iridoideae</taxon>
        <taxon>Irideae</taxon>
        <taxon>Iris</taxon>
    </lineage>
</organism>
<reference evidence="2" key="1">
    <citation type="journal article" date="2023" name="GigaByte">
        <title>Genome assembly of the bearded iris, Iris pallida Lam.</title>
        <authorList>
            <person name="Bruccoleri R.E."/>
            <person name="Oakeley E.J."/>
            <person name="Faust A.M.E."/>
            <person name="Altorfer M."/>
            <person name="Dessus-Babus S."/>
            <person name="Burckhardt D."/>
            <person name="Oertli M."/>
            <person name="Naumann U."/>
            <person name="Petersen F."/>
            <person name="Wong J."/>
        </authorList>
    </citation>
    <scope>NUCLEOTIDE SEQUENCE</scope>
    <source>
        <strain evidence="2">GSM-AAB239-AS_SAM_17_03QT</strain>
    </source>
</reference>
<comment type="caution">
    <text evidence="2">The sequence shown here is derived from an EMBL/GenBank/DDBJ whole genome shotgun (WGS) entry which is preliminary data.</text>
</comment>
<keyword evidence="3" id="KW-1185">Reference proteome</keyword>
<evidence type="ECO:0000313" key="2">
    <source>
        <dbReference type="EMBL" id="KAJ6805944.1"/>
    </source>
</evidence>